<evidence type="ECO:0000313" key="3">
    <source>
        <dbReference type="Proteomes" id="UP001150062"/>
    </source>
</evidence>
<dbReference type="SMART" id="SM00213">
    <property type="entry name" value="UBQ"/>
    <property type="match status" value="2"/>
</dbReference>
<keyword evidence="3" id="KW-1185">Reference proteome</keyword>
<proteinExistence type="predicted"/>
<accession>A0ABQ8YJQ7</accession>
<sequence>MKIFIITESARTLSLEVHASTQIMHIKFQIMVNEGTPLEEQKLVYNDETLEDNKSVESYGIVNNTTLYLLKNIKQVGEADMIDENSVNENSTMQIFVKTLTGKTISLNVVRSNTIDDLKKMIKVKENICTDQQRLIFAGKQLEDGRTLASYKIQKEATIHLIQRLSGGKPVINLYNYHNQEENKTTSKTLQVSSVTLQLEKDIKFSSLFPQPKKKDNQKNSITWSNIKIEGKNEEQKISIGKRNYAYLFWECFQNTTNRNNNRFCNLLTKENSFCVNLQNLAEFLSDQLSMIGFTSKEINDLIIYWVPQLEQIDDLEWVQVQFLDETSEYSKIAKLEIVPKPNVEKRIFVLFRPLENQLFDLGEQLNIQPIGNREGKGFVAVEWGGMIL</sequence>
<dbReference type="Pfam" id="PF00240">
    <property type="entry name" value="ubiquitin"/>
    <property type="match status" value="2"/>
</dbReference>
<dbReference type="PRINTS" id="PR00348">
    <property type="entry name" value="UBIQUITIN"/>
</dbReference>
<name>A0ABQ8YJQ7_9EUKA</name>
<reference evidence="2" key="1">
    <citation type="submission" date="2022-08" db="EMBL/GenBank/DDBJ databases">
        <title>Novel sulfate-reducing endosymbionts in the free-living metamonad Anaeramoeba.</title>
        <authorList>
            <person name="Jerlstrom-Hultqvist J."/>
            <person name="Cepicka I."/>
            <person name="Gallot-Lavallee L."/>
            <person name="Salas-Leiva D."/>
            <person name="Curtis B.A."/>
            <person name="Zahonova K."/>
            <person name="Pipaliya S."/>
            <person name="Dacks J."/>
            <person name="Roger A.J."/>
        </authorList>
    </citation>
    <scope>NUCLEOTIDE SEQUENCE</scope>
    <source>
        <strain evidence="2">Schooner1</strain>
    </source>
</reference>
<dbReference type="EMBL" id="JAOAOG010000158">
    <property type="protein sequence ID" value="KAJ6244803.1"/>
    <property type="molecule type" value="Genomic_DNA"/>
</dbReference>
<dbReference type="PROSITE" id="PS50053">
    <property type="entry name" value="UBIQUITIN_2"/>
    <property type="match status" value="2"/>
</dbReference>
<organism evidence="2 3">
    <name type="scientific">Anaeramoeba flamelloides</name>
    <dbReference type="NCBI Taxonomy" id="1746091"/>
    <lineage>
        <taxon>Eukaryota</taxon>
        <taxon>Metamonada</taxon>
        <taxon>Anaeramoebidae</taxon>
        <taxon>Anaeramoeba</taxon>
    </lineage>
</organism>
<gene>
    <name evidence="2" type="ORF">M0813_20894</name>
</gene>
<evidence type="ECO:0000313" key="2">
    <source>
        <dbReference type="EMBL" id="KAJ6244803.1"/>
    </source>
</evidence>
<dbReference type="PANTHER" id="PTHR10666">
    <property type="entry name" value="UBIQUITIN"/>
    <property type="match status" value="1"/>
</dbReference>
<protein>
    <recommendedName>
        <fullName evidence="1">Ubiquitin-like domain-containing protein</fullName>
    </recommendedName>
</protein>
<feature type="domain" description="Ubiquitin-like" evidence="1">
    <location>
        <begin position="1"/>
        <end position="70"/>
    </location>
</feature>
<evidence type="ECO:0000259" key="1">
    <source>
        <dbReference type="PROSITE" id="PS50053"/>
    </source>
</evidence>
<dbReference type="CDD" id="cd17039">
    <property type="entry name" value="Ubl_ubiquitin_like"/>
    <property type="match status" value="1"/>
</dbReference>
<dbReference type="SUPFAM" id="SSF54236">
    <property type="entry name" value="Ubiquitin-like"/>
    <property type="match status" value="2"/>
</dbReference>
<comment type="caution">
    <text evidence="2">The sequence shown here is derived from an EMBL/GenBank/DDBJ whole genome shotgun (WGS) entry which is preliminary data.</text>
</comment>
<dbReference type="InterPro" id="IPR000626">
    <property type="entry name" value="Ubiquitin-like_dom"/>
</dbReference>
<dbReference type="InterPro" id="IPR019956">
    <property type="entry name" value="Ubiquitin_dom"/>
</dbReference>
<dbReference type="InterPro" id="IPR050158">
    <property type="entry name" value="Ubiquitin_ubiquitin-like"/>
</dbReference>
<dbReference type="Proteomes" id="UP001150062">
    <property type="component" value="Unassembled WGS sequence"/>
</dbReference>
<feature type="domain" description="Ubiquitin-like" evidence="1">
    <location>
        <begin position="93"/>
        <end position="168"/>
    </location>
</feature>
<dbReference type="InterPro" id="IPR029071">
    <property type="entry name" value="Ubiquitin-like_domsf"/>
</dbReference>
<dbReference type="Gene3D" id="3.10.20.90">
    <property type="entry name" value="Phosphatidylinositol 3-kinase Catalytic Subunit, Chain A, domain 1"/>
    <property type="match status" value="2"/>
</dbReference>